<keyword evidence="2" id="KW-1133">Transmembrane helix</keyword>
<dbReference type="SUPFAM" id="SSF51126">
    <property type="entry name" value="Pectin lyase-like"/>
    <property type="match status" value="1"/>
</dbReference>
<dbReference type="GO" id="GO:0005975">
    <property type="term" value="P:carbohydrate metabolic process"/>
    <property type="evidence" value="ECO:0007669"/>
    <property type="project" value="UniProtKB-ARBA"/>
</dbReference>
<dbReference type="Gene3D" id="2.60.40.10">
    <property type="entry name" value="Immunoglobulins"/>
    <property type="match status" value="1"/>
</dbReference>
<dbReference type="AlphaFoldDB" id="A0A6L9W8A1"/>
<feature type="region of interest" description="Disordered" evidence="1">
    <location>
        <begin position="677"/>
        <end position="720"/>
    </location>
</feature>
<dbReference type="InterPro" id="IPR007110">
    <property type="entry name" value="Ig-like_dom"/>
</dbReference>
<dbReference type="RefSeq" id="WP_163207934.1">
    <property type="nucleotide sequence ID" value="NZ_JAAGWG010000040.1"/>
</dbReference>
<organism evidence="4 5">
    <name type="scientific">Blastococcus saxobsidens</name>
    <dbReference type="NCBI Taxonomy" id="138336"/>
    <lineage>
        <taxon>Bacteria</taxon>
        <taxon>Bacillati</taxon>
        <taxon>Actinomycetota</taxon>
        <taxon>Actinomycetes</taxon>
        <taxon>Geodermatophilales</taxon>
        <taxon>Geodermatophilaceae</taxon>
        <taxon>Blastococcus</taxon>
    </lineage>
</organism>
<dbReference type="InterPro" id="IPR036179">
    <property type="entry name" value="Ig-like_dom_sf"/>
</dbReference>
<keyword evidence="2" id="KW-0812">Transmembrane</keyword>
<evidence type="ECO:0000259" key="3">
    <source>
        <dbReference type="PROSITE" id="PS50835"/>
    </source>
</evidence>
<feature type="transmembrane region" description="Helical" evidence="2">
    <location>
        <begin position="730"/>
        <end position="751"/>
    </location>
</feature>
<feature type="compositionally biased region" description="Low complexity" evidence="1">
    <location>
        <begin position="677"/>
        <end position="687"/>
    </location>
</feature>
<evidence type="ECO:0000256" key="2">
    <source>
        <dbReference type="SAM" id="Phobius"/>
    </source>
</evidence>
<dbReference type="InterPro" id="IPR011050">
    <property type="entry name" value="Pectin_lyase_fold/virulence"/>
</dbReference>
<evidence type="ECO:0000313" key="4">
    <source>
        <dbReference type="EMBL" id="NEK87741.1"/>
    </source>
</evidence>
<feature type="domain" description="Ig-like" evidence="3">
    <location>
        <begin position="596"/>
        <end position="680"/>
    </location>
</feature>
<dbReference type="Proteomes" id="UP000479241">
    <property type="component" value="Unassembled WGS sequence"/>
</dbReference>
<evidence type="ECO:0000313" key="5">
    <source>
        <dbReference type="Proteomes" id="UP000479241"/>
    </source>
</evidence>
<protein>
    <recommendedName>
        <fullName evidence="3">Ig-like domain-containing protein</fullName>
    </recommendedName>
</protein>
<dbReference type="Gene3D" id="2.160.20.10">
    <property type="entry name" value="Single-stranded right-handed beta-helix, Pectin lyase-like"/>
    <property type="match status" value="1"/>
</dbReference>
<keyword evidence="2" id="KW-0472">Membrane</keyword>
<gene>
    <name evidence="4" type="ORF">GCU60_18540</name>
</gene>
<proteinExistence type="predicted"/>
<dbReference type="PROSITE" id="PS50835">
    <property type="entry name" value="IG_LIKE"/>
    <property type="match status" value="1"/>
</dbReference>
<evidence type="ECO:0000256" key="1">
    <source>
        <dbReference type="SAM" id="MobiDB-lite"/>
    </source>
</evidence>
<dbReference type="SUPFAM" id="SSF48726">
    <property type="entry name" value="Immunoglobulin"/>
    <property type="match status" value="1"/>
</dbReference>
<sequence>MSSRPVLPRRTATVVCVVIGVGLLGPGVGPAGAAPEEVETVTSCTEAALRQAIDDVADGGTVAIACDDPIVLTPGGGSTIVVDKTMTISGTGHTVTVDGGRQTSLFAVQSGGGATSPDDLPTLTLRDLTLTGGWSQDEGYYGGGAVWNLANLVVERVHFQDNRAFNRGGAILSEGAGRLTVVDSTFTGNRVTCPIDGSGGGAIAVRQRQQTTISGSVFDGNSATGLASGGAVLAHVSRVGAGFPVEPPPGGPVPADPFGAPLVITDSVFRSNEVTVQAVAALDVSRMYGGGAVAALDHPLTVSDTLFEDNVVTTPAIGYGGAVLAASFRQAATTLTGVDVFDNGFPDRTNGHVSNGIGGGLALHGTPSIVEDTIVDGNLVGGGLYTRGGPVELVATAVENNVAGAVVPGDTTYGGGLASYGPVSLTDSTVLANSGGSCRILWGGGPAPAGDIVVDGGGNDVDDPGTCFRLAPPTTPPAATGALVAPTAPVAPGSGVTVEGAGFVPGARITLAGYLLGAPAPGASLAAAATTGAATAPGPVDLGAGQADATGAFSLTPVLPTAGVWQIVALGAAADGTTAALTAVLVAAAPGVDIAPVVTSQPVPVTAAAGTQVTLSASAAGAPAPTVQWQSSQDGGTTWTDVAGATGEDLTVTVGSVSTRYRAVFTNAAGSVTSAAATVTGSGTGTPTPGPGGGTATPVATDGAGAGSGEPSARPTAASAPALATTGSELLPLVATGVGLLLAGAGLVLAVRRRPAR</sequence>
<name>A0A6L9W8A1_9ACTN</name>
<reference evidence="4 5" key="1">
    <citation type="submission" date="2019-12" db="EMBL/GenBank/DDBJ databases">
        <title>the WGS of Blastococcus saxobsidens 67B17.</title>
        <authorList>
            <person name="Jiang Z."/>
        </authorList>
    </citation>
    <scope>NUCLEOTIDE SEQUENCE [LARGE SCALE GENOMIC DNA]</scope>
    <source>
        <strain evidence="4 5">67B17</strain>
    </source>
</reference>
<comment type="caution">
    <text evidence="4">The sequence shown here is derived from an EMBL/GenBank/DDBJ whole genome shotgun (WGS) entry which is preliminary data.</text>
</comment>
<dbReference type="EMBL" id="JAAGWG010000040">
    <property type="protein sequence ID" value="NEK87741.1"/>
    <property type="molecule type" value="Genomic_DNA"/>
</dbReference>
<dbReference type="InterPro" id="IPR012334">
    <property type="entry name" value="Pectin_lyas_fold"/>
</dbReference>
<dbReference type="InterPro" id="IPR013783">
    <property type="entry name" value="Ig-like_fold"/>
</dbReference>
<accession>A0A6L9W8A1</accession>
<dbReference type="PANTHER" id="PTHR11319:SF35">
    <property type="entry name" value="OUTER MEMBRANE PROTEIN PMPC-RELATED"/>
    <property type="match status" value="1"/>
</dbReference>
<feature type="compositionally biased region" description="Low complexity" evidence="1">
    <location>
        <begin position="711"/>
        <end position="720"/>
    </location>
</feature>
<dbReference type="PANTHER" id="PTHR11319">
    <property type="entry name" value="G PROTEIN-COUPLED RECEPTOR-RELATED"/>
    <property type="match status" value="1"/>
</dbReference>